<accession>B3S167</accession>
<evidence type="ECO:0000256" key="1">
    <source>
        <dbReference type="SAM" id="MobiDB-lite"/>
    </source>
</evidence>
<keyword evidence="2" id="KW-0812">Transmembrane</keyword>
<keyword evidence="2" id="KW-1133">Transmembrane helix</keyword>
<feature type="transmembrane region" description="Helical" evidence="2">
    <location>
        <begin position="88"/>
        <end position="108"/>
    </location>
</feature>
<name>B3S167_TRIAD</name>
<gene>
    <name evidence="3" type="ORF">TRIADDRAFT_58215</name>
</gene>
<evidence type="ECO:0000256" key="2">
    <source>
        <dbReference type="SAM" id="Phobius"/>
    </source>
</evidence>
<feature type="region of interest" description="Disordered" evidence="1">
    <location>
        <begin position="194"/>
        <end position="224"/>
    </location>
</feature>
<dbReference type="EMBL" id="DS985247">
    <property type="protein sequence ID" value="EDV23512.1"/>
    <property type="molecule type" value="Genomic_DNA"/>
</dbReference>
<dbReference type="AlphaFoldDB" id="B3S167"/>
<feature type="transmembrane region" description="Helical" evidence="2">
    <location>
        <begin position="114"/>
        <end position="138"/>
    </location>
</feature>
<dbReference type="KEGG" id="tad:TRIADDRAFT_58215"/>
<evidence type="ECO:0000313" key="3">
    <source>
        <dbReference type="EMBL" id="EDV23512.1"/>
    </source>
</evidence>
<feature type="compositionally biased region" description="Polar residues" evidence="1">
    <location>
        <begin position="197"/>
        <end position="206"/>
    </location>
</feature>
<reference evidence="3 4" key="1">
    <citation type="journal article" date="2008" name="Nature">
        <title>The Trichoplax genome and the nature of placozoans.</title>
        <authorList>
            <person name="Srivastava M."/>
            <person name="Begovic E."/>
            <person name="Chapman J."/>
            <person name="Putnam N.H."/>
            <person name="Hellsten U."/>
            <person name="Kawashima T."/>
            <person name="Kuo A."/>
            <person name="Mitros T."/>
            <person name="Salamov A."/>
            <person name="Carpenter M.L."/>
            <person name="Signorovitch A.Y."/>
            <person name="Moreno M.A."/>
            <person name="Kamm K."/>
            <person name="Grimwood J."/>
            <person name="Schmutz J."/>
            <person name="Shapiro H."/>
            <person name="Grigoriev I.V."/>
            <person name="Buss L.W."/>
            <person name="Schierwater B."/>
            <person name="Dellaporta S.L."/>
            <person name="Rokhsar D.S."/>
        </authorList>
    </citation>
    <scope>NUCLEOTIDE SEQUENCE [LARGE SCALE GENOMIC DNA]</scope>
    <source>
        <strain evidence="3 4">Grell-BS-1999</strain>
    </source>
</reference>
<dbReference type="RefSeq" id="XP_002114422.1">
    <property type="nucleotide sequence ID" value="XM_002114386.1"/>
</dbReference>
<dbReference type="HOGENOM" id="CLU_1236473_0_0_1"/>
<proteinExistence type="predicted"/>
<dbReference type="InParanoid" id="B3S167"/>
<feature type="transmembrane region" description="Helical" evidence="2">
    <location>
        <begin position="20"/>
        <end position="43"/>
    </location>
</feature>
<organism evidence="3 4">
    <name type="scientific">Trichoplax adhaerens</name>
    <name type="common">Trichoplax reptans</name>
    <dbReference type="NCBI Taxonomy" id="10228"/>
    <lineage>
        <taxon>Eukaryota</taxon>
        <taxon>Metazoa</taxon>
        <taxon>Placozoa</taxon>
        <taxon>Uniplacotomia</taxon>
        <taxon>Trichoplacea</taxon>
        <taxon>Trichoplacidae</taxon>
        <taxon>Trichoplax</taxon>
    </lineage>
</organism>
<sequence length="224" mass="24815">MNSGSNALQFDYCVRQSIRYGIAMLSLGITCLVCAIMCDFLSYTFDYTIAFQYIAAVAIVIISTQMLITFAGRNRLRFFLNEPRRFQVVLLAQITLPAMALVLTAWNFRSIPGSFIGLLIANILFLTSATAAIIVVGASNVILQKALHCAPDSTSNTSYQMSRIEQSTQAATTTVSPTTRFEHARIRNHQFRRVSPPSYNDVNNGHQCERASAPPDYTSIALVR</sequence>
<dbReference type="CTD" id="6755309"/>
<protein>
    <submittedName>
        <fullName evidence="3">Uncharacterized protein</fullName>
    </submittedName>
</protein>
<dbReference type="Proteomes" id="UP000009022">
    <property type="component" value="Unassembled WGS sequence"/>
</dbReference>
<dbReference type="GeneID" id="6755309"/>
<evidence type="ECO:0000313" key="4">
    <source>
        <dbReference type="Proteomes" id="UP000009022"/>
    </source>
</evidence>
<feature type="transmembrane region" description="Helical" evidence="2">
    <location>
        <begin position="49"/>
        <end position="68"/>
    </location>
</feature>
<keyword evidence="4" id="KW-1185">Reference proteome</keyword>
<keyword evidence="2" id="KW-0472">Membrane</keyword>